<protein>
    <recommendedName>
        <fullName evidence="4">Leucyl/phenylalanyl-tRNA--protein transferase</fullName>
        <ecNumber evidence="4">2.3.2.6</ecNumber>
    </recommendedName>
    <alternativeName>
        <fullName evidence="4">L/F-transferase</fullName>
    </alternativeName>
    <alternativeName>
        <fullName evidence="4">Leucyltransferase</fullName>
    </alternativeName>
    <alternativeName>
        <fullName evidence="4">Phenyalanyltransferase</fullName>
    </alternativeName>
</protein>
<keyword evidence="3 4" id="KW-0012">Acyltransferase</keyword>
<comment type="subcellular location">
    <subcellularLocation>
        <location evidence="4">Cytoplasm</location>
    </subcellularLocation>
</comment>
<sequence>MTQNIDDLPSDDYYIDPDLLLRAYASGVFPMAEEEDDPEIYWVRPEKRGIIPLENFHVSRSLAKAIRQQKYQIKMNTDFAGVLHGCANGEGERERTWINDPIKASCMRLHALGHAHSVEAWDGERLVGGLYGISLGRAFFGESMFSRERDTSKLCLAFLVEHLKSRGFILLDTQFITDHLKSLGAIEIPRKEYEKRLEEALTGDATF</sequence>
<dbReference type="EMBL" id="JACIIU010000002">
    <property type="protein sequence ID" value="MBB6260168.1"/>
    <property type="molecule type" value="Genomic_DNA"/>
</dbReference>
<evidence type="ECO:0000256" key="1">
    <source>
        <dbReference type="ARBA" id="ARBA00022490"/>
    </source>
</evidence>
<comment type="caution">
    <text evidence="5">The sequence shown here is derived from an EMBL/GenBank/DDBJ whole genome shotgun (WGS) entry which is preliminary data.</text>
</comment>
<evidence type="ECO:0000256" key="2">
    <source>
        <dbReference type="ARBA" id="ARBA00022679"/>
    </source>
</evidence>
<accession>A0A841M1Z3</accession>
<dbReference type="GO" id="GO:0008914">
    <property type="term" value="F:leucyl-tRNA--protein transferase activity"/>
    <property type="evidence" value="ECO:0007669"/>
    <property type="project" value="UniProtKB-UniRule"/>
</dbReference>
<comment type="function">
    <text evidence="4">Functions in the N-end rule pathway of protein degradation where it conjugates Leu, Phe and, less efficiently, Met from aminoacyl-tRNAs to the N-termini of proteins containing an N-terminal arginine or lysine.</text>
</comment>
<evidence type="ECO:0000256" key="4">
    <source>
        <dbReference type="HAMAP-Rule" id="MF_00688"/>
    </source>
</evidence>
<dbReference type="GO" id="GO:0005737">
    <property type="term" value="C:cytoplasm"/>
    <property type="evidence" value="ECO:0007669"/>
    <property type="project" value="UniProtKB-SubCell"/>
</dbReference>
<keyword evidence="2 4" id="KW-0808">Transferase</keyword>
<evidence type="ECO:0000313" key="6">
    <source>
        <dbReference type="Proteomes" id="UP000555393"/>
    </source>
</evidence>
<name>A0A841M1Z3_9HYPH</name>
<evidence type="ECO:0000313" key="5">
    <source>
        <dbReference type="EMBL" id="MBB6260168.1"/>
    </source>
</evidence>
<dbReference type="AlphaFoldDB" id="A0A841M1Z3"/>
<dbReference type="PANTHER" id="PTHR30098:SF2">
    <property type="entry name" value="LEUCYL_PHENYLALANYL-TRNA--PROTEIN TRANSFERASE"/>
    <property type="match status" value="1"/>
</dbReference>
<organism evidence="5 6">
    <name type="scientific">Paenochrobactrum gallinarii</name>
    <dbReference type="NCBI Taxonomy" id="643673"/>
    <lineage>
        <taxon>Bacteria</taxon>
        <taxon>Pseudomonadati</taxon>
        <taxon>Pseudomonadota</taxon>
        <taxon>Alphaproteobacteria</taxon>
        <taxon>Hyphomicrobiales</taxon>
        <taxon>Brucellaceae</taxon>
        <taxon>Paenochrobactrum</taxon>
    </lineage>
</organism>
<keyword evidence="6" id="KW-1185">Reference proteome</keyword>
<dbReference type="Proteomes" id="UP000555393">
    <property type="component" value="Unassembled WGS sequence"/>
</dbReference>
<dbReference type="InterPro" id="IPR004616">
    <property type="entry name" value="Leu/Phe-tRNA_Trfase"/>
</dbReference>
<dbReference type="PANTHER" id="PTHR30098">
    <property type="entry name" value="LEUCYL/PHENYLALANYL-TRNA--PROTEIN TRANSFERASE"/>
    <property type="match status" value="1"/>
</dbReference>
<gene>
    <name evidence="4" type="primary">aat</name>
    <name evidence="5" type="ORF">FHS77_000692</name>
</gene>
<dbReference type="EC" id="2.3.2.6" evidence="4"/>
<dbReference type="HAMAP" id="MF_00688">
    <property type="entry name" value="Leu_Phe_trans"/>
    <property type="match status" value="1"/>
</dbReference>
<dbReference type="SUPFAM" id="SSF55729">
    <property type="entry name" value="Acyl-CoA N-acyltransferases (Nat)"/>
    <property type="match status" value="1"/>
</dbReference>
<keyword evidence="1 4" id="KW-0963">Cytoplasm</keyword>
<dbReference type="GO" id="GO:0030163">
    <property type="term" value="P:protein catabolic process"/>
    <property type="evidence" value="ECO:0007669"/>
    <property type="project" value="UniProtKB-UniRule"/>
</dbReference>
<dbReference type="Gene3D" id="3.40.630.70">
    <property type="entry name" value="Leucyl/phenylalanyl-tRNA-protein transferase, C-terminal domain"/>
    <property type="match status" value="1"/>
</dbReference>
<comment type="similarity">
    <text evidence="4">Belongs to the L/F-transferase family.</text>
</comment>
<dbReference type="Pfam" id="PF03588">
    <property type="entry name" value="Leu_Phe_trans"/>
    <property type="match status" value="1"/>
</dbReference>
<dbReference type="InterPro" id="IPR016181">
    <property type="entry name" value="Acyl_CoA_acyltransferase"/>
</dbReference>
<dbReference type="InterPro" id="IPR042203">
    <property type="entry name" value="Leu/Phe-tRNA_Trfase_C"/>
</dbReference>
<comment type="catalytic activity">
    <reaction evidence="4">
        <text>N-terminal L-lysyl-[protein] + L-leucyl-tRNA(Leu) = N-terminal L-leucyl-L-lysyl-[protein] + tRNA(Leu) + H(+)</text>
        <dbReference type="Rhea" id="RHEA:12340"/>
        <dbReference type="Rhea" id="RHEA-COMP:9613"/>
        <dbReference type="Rhea" id="RHEA-COMP:9622"/>
        <dbReference type="Rhea" id="RHEA-COMP:12670"/>
        <dbReference type="Rhea" id="RHEA-COMP:12671"/>
        <dbReference type="ChEBI" id="CHEBI:15378"/>
        <dbReference type="ChEBI" id="CHEBI:65249"/>
        <dbReference type="ChEBI" id="CHEBI:78442"/>
        <dbReference type="ChEBI" id="CHEBI:78494"/>
        <dbReference type="ChEBI" id="CHEBI:133043"/>
        <dbReference type="EC" id="2.3.2.6"/>
    </reaction>
</comment>
<proteinExistence type="inferred from homology"/>
<dbReference type="FunFam" id="3.40.630.70:FF:000001">
    <property type="entry name" value="Leucyl/phenylalanyl-tRNA--protein transferase"/>
    <property type="match status" value="1"/>
</dbReference>
<comment type="catalytic activity">
    <reaction evidence="4">
        <text>L-phenylalanyl-tRNA(Phe) + an N-terminal L-alpha-aminoacyl-[protein] = an N-terminal L-phenylalanyl-L-alpha-aminoacyl-[protein] + tRNA(Phe)</text>
        <dbReference type="Rhea" id="RHEA:43632"/>
        <dbReference type="Rhea" id="RHEA-COMP:9668"/>
        <dbReference type="Rhea" id="RHEA-COMP:9699"/>
        <dbReference type="Rhea" id="RHEA-COMP:10636"/>
        <dbReference type="Rhea" id="RHEA-COMP:10637"/>
        <dbReference type="ChEBI" id="CHEBI:78442"/>
        <dbReference type="ChEBI" id="CHEBI:78531"/>
        <dbReference type="ChEBI" id="CHEBI:78597"/>
        <dbReference type="ChEBI" id="CHEBI:83561"/>
        <dbReference type="EC" id="2.3.2.6"/>
    </reaction>
</comment>
<dbReference type="NCBIfam" id="TIGR00667">
    <property type="entry name" value="aat"/>
    <property type="match status" value="1"/>
</dbReference>
<comment type="catalytic activity">
    <reaction evidence="4">
        <text>N-terminal L-arginyl-[protein] + L-leucyl-tRNA(Leu) = N-terminal L-leucyl-L-arginyl-[protein] + tRNA(Leu) + H(+)</text>
        <dbReference type="Rhea" id="RHEA:50416"/>
        <dbReference type="Rhea" id="RHEA-COMP:9613"/>
        <dbReference type="Rhea" id="RHEA-COMP:9622"/>
        <dbReference type="Rhea" id="RHEA-COMP:12672"/>
        <dbReference type="Rhea" id="RHEA-COMP:12673"/>
        <dbReference type="ChEBI" id="CHEBI:15378"/>
        <dbReference type="ChEBI" id="CHEBI:64719"/>
        <dbReference type="ChEBI" id="CHEBI:78442"/>
        <dbReference type="ChEBI" id="CHEBI:78494"/>
        <dbReference type="ChEBI" id="CHEBI:133044"/>
        <dbReference type="EC" id="2.3.2.6"/>
    </reaction>
</comment>
<reference evidence="5 6" key="1">
    <citation type="submission" date="2020-08" db="EMBL/GenBank/DDBJ databases">
        <title>Genomic Encyclopedia of Type Strains, Phase IV (KMG-IV): sequencing the most valuable type-strain genomes for metagenomic binning, comparative biology and taxonomic classification.</title>
        <authorList>
            <person name="Goeker M."/>
        </authorList>
    </citation>
    <scope>NUCLEOTIDE SEQUENCE [LARGE SCALE GENOMIC DNA]</scope>
    <source>
        <strain evidence="5 6">DSM 22336</strain>
    </source>
</reference>
<evidence type="ECO:0000256" key="3">
    <source>
        <dbReference type="ARBA" id="ARBA00023315"/>
    </source>
</evidence>